<keyword evidence="3" id="KW-1185">Reference proteome</keyword>
<comment type="caution">
    <text evidence="2">The sequence shown here is derived from an EMBL/GenBank/DDBJ whole genome shotgun (WGS) entry which is preliminary data.</text>
</comment>
<dbReference type="OMA" id="MRSETEF"/>
<protein>
    <submittedName>
        <fullName evidence="2">Uncharacterized protein</fullName>
    </submittedName>
</protein>
<proteinExistence type="predicted"/>
<dbReference type="Pfam" id="PF11267">
    <property type="entry name" value="DUF3067"/>
    <property type="match status" value="1"/>
</dbReference>
<name>A0A8J6CI26_DIALT</name>
<organism evidence="2 3">
    <name type="scientific">Diacronema lutheri</name>
    <name type="common">Unicellular marine alga</name>
    <name type="synonym">Monochrysis lutheri</name>
    <dbReference type="NCBI Taxonomy" id="2081491"/>
    <lineage>
        <taxon>Eukaryota</taxon>
        <taxon>Haptista</taxon>
        <taxon>Haptophyta</taxon>
        <taxon>Pavlovophyceae</taxon>
        <taxon>Pavlovales</taxon>
        <taxon>Pavlovaceae</taxon>
        <taxon>Diacronema</taxon>
    </lineage>
</organism>
<feature type="chain" id="PRO_5035287699" evidence="1">
    <location>
        <begin position="20"/>
        <end position="306"/>
    </location>
</feature>
<dbReference type="Gene3D" id="3.30.428.40">
    <property type="entry name" value="Protein of unknown function DUF3067"/>
    <property type="match status" value="1"/>
</dbReference>
<dbReference type="OrthoDB" id="5234at2759"/>
<dbReference type="EMBL" id="JAGTXO010000004">
    <property type="protein sequence ID" value="KAG8468368.1"/>
    <property type="molecule type" value="Genomic_DNA"/>
</dbReference>
<evidence type="ECO:0000256" key="1">
    <source>
        <dbReference type="SAM" id="SignalP"/>
    </source>
</evidence>
<gene>
    <name evidence="2" type="ORF">KFE25_013451</name>
</gene>
<evidence type="ECO:0000313" key="3">
    <source>
        <dbReference type="Proteomes" id="UP000751190"/>
    </source>
</evidence>
<keyword evidence="1" id="KW-0732">Signal</keyword>
<sequence length="306" mass="33290">MRFPFICALLVAAAGMSRGAGRATRASCARPLPAAARCGDGHGAWVPARAARARRAQPLANSGGGPGGIFAQAGKALADFGAMVDREAWDFVYGKRDAQWNPDRRTDEERSTPFDIGSSTLSWGGMRSETEFASYARTVLPEEEPAVTALIREDRDALSDDELALLGLQQAVDAAAGAPRPITGRELAELCFAKYSRYHDIAILTATPFGKANRQVAVNIYGPSLGFGGFKLTEQQYLDKCCSIADALNDWGQAEFVREFFLEAVKPRRGLPSRPRADTAVTLRLNTSPTWAQVPQEKIDTYWKFL</sequence>
<dbReference type="AlphaFoldDB" id="A0A8J6CI26"/>
<dbReference type="Proteomes" id="UP000751190">
    <property type="component" value="Unassembled WGS sequence"/>
</dbReference>
<feature type="signal peptide" evidence="1">
    <location>
        <begin position="1"/>
        <end position="19"/>
    </location>
</feature>
<dbReference type="InterPro" id="IPR021420">
    <property type="entry name" value="DUF3067"/>
</dbReference>
<accession>A0A8J6CI26</accession>
<reference evidence="2" key="1">
    <citation type="submission" date="2021-05" db="EMBL/GenBank/DDBJ databases">
        <title>The genome of the haptophyte Pavlova lutheri (Diacronema luteri, Pavlovales) - a model for lipid biosynthesis in eukaryotic algae.</title>
        <authorList>
            <person name="Hulatt C.J."/>
            <person name="Posewitz M.C."/>
        </authorList>
    </citation>
    <scope>NUCLEOTIDE SEQUENCE</scope>
    <source>
        <strain evidence="2">NIVA-4/92</strain>
    </source>
</reference>
<evidence type="ECO:0000313" key="2">
    <source>
        <dbReference type="EMBL" id="KAG8468368.1"/>
    </source>
</evidence>